<protein>
    <recommendedName>
        <fullName evidence="5">Elongator complex protein 4</fullName>
    </recommendedName>
</protein>
<dbReference type="InterPro" id="IPR027417">
    <property type="entry name" value="P-loop_NTPase"/>
</dbReference>
<dbReference type="GO" id="GO:0002098">
    <property type="term" value="P:tRNA wobble uridine modification"/>
    <property type="evidence" value="ECO:0000318"/>
    <property type="project" value="GO_Central"/>
</dbReference>
<dbReference type="EnsemblProtists" id="Phyra79351">
    <property type="protein sequence ID" value="Phyra79351"/>
    <property type="gene ID" value="Phyra79351"/>
</dbReference>
<keyword evidence="7" id="KW-0819">tRNA processing</keyword>
<dbReference type="HOGENOM" id="CLU_031345_0_0_1"/>
<accession>H3GR70</accession>
<keyword evidence="6" id="KW-0963">Cytoplasm</keyword>
<evidence type="ECO:0000256" key="4">
    <source>
        <dbReference type="ARBA" id="ARBA00007573"/>
    </source>
</evidence>
<feature type="region of interest" description="Disordered" evidence="9">
    <location>
        <begin position="328"/>
        <end position="361"/>
    </location>
</feature>
<dbReference type="STRING" id="164328.H3GR70"/>
<evidence type="ECO:0000256" key="2">
    <source>
        <dbReference type="ARBA" id="ARBA00004496"/>
    </source>
</evidence>
<dbReference type="GeneID" id="94224806"/>
<dbReference type="VEuPathDB" id="FungiDB:KRP22_2672"/>
<dbReference type="AlphaFoldDB" id="H3GR70"/>
<name>H3GR70_PHYRM</name>
<dbReference type="GO" id="GO:0033588">
    <property type="term" value="C:elongator holoenzyme complex"/>
    <property type="evidence" value="ECO:0000318"/>
    <property type="project" value="GO_Central"/>
</dbReference>
<evidence type="ECO:0000256" key="9">
    <source>
        <dbReference type="SAM" id="MobiDB-lite"/>
    </source>
</evidence>
<proteinExistence type="inferred from homology"/>
<evidence type="ECO:0000256" key="5">
    <source>
        <dbReference type="ARBA" id="ARBA00020265"/>
    </source>
</evidence>
<comment type="pathway">
    <text evidence="3">tRNA modification; 5-methoxycarbonylmethyl-2-thiouridine-tRNA biosynthesis.</text>
</comment>
<dbReference type="RefSeq" id="XP_067748189.1">
    <property type="nucleotide sequence ID" value="XM_067888990.1"/>
</dbReference>
<reference evidence="11" key="1">
    <citation type="journal article" date="2006" name="Science">
        <title>Phytophthora genome sequences uncover evolutionary origins and mechanisms of pathogenesis.</title>
        <authorList>
            <person name="Tyler B.M."/>
            <person name="Tripathy S."/>
            <person name="Zhang X."/>
            <person name="Dehal P."/>
            <person name="Jiang R.H."/>
            <person name="Aerts A."/>
            <person name="Arredondo F.D."/>
            <person name="Baxter L."/>
            <person name="Bensasson D."/>
            <person name="Beynon J.L."/>
            <person name="Chapman J."/>
            <person name="Damasceno C.M."/>
            <person name="Dorrance A.E."/>
            <person name="Dou D."/>
            <person name="Dickerman A.W."/>
            <person name="Dubchak I.L."/>
            <person name="Garbelotto M."/>
            <person name="Gijzen M."/>
            <person name="Gordon S.G."/>
            <person name="Govers F."/>
            <person name="Grunwald N.J."/>
            <person name="Huang W."/>
            <person name="Ivors K.L."/>
            <person name="Jones R.W."/>
            <person name="Kamoun S."/>
            <person name="Krampis K."/>
            <person name="Lamour K.H."/>
            <person name="Lee M.K."/>
            <person name="McDonald W.H."/>
            <person name="Medina M."/>
            <person name="Meijer H.J."/>
            <person name="Nordberg E.K."/>
            <person name="Maclean D.J."/>
            <person name="Ospina-Giraldo M.D."/>
            <person name="Morris P.F."/>
            <person name="Phuntumart V."/>
            <person name="Putnam N.H."/>
            <person name="Rash S."/>
            <person name="Rose J.K."/>
            <person name="Sakihama Y."/>
            <person name="Salamov A.A."/>
            <person name="Savidor A."/>
            <person name="Scheuring C.F."/>
            <person name="Smith B.M."/>
            <person name="Sobral B.W."/>
            <person name="Terry A."/>
            <person name="Torto-Alalibo T.A."/>
            <person name="Win J."/>
            <person name="Xu Z."/>
            <person name="Zhang H."/>
            <person name="Grigoriev I.V."/>
            <person name="Rokhsar D.S."/>
            <person name="Boore J.L."/>
        </authorList>
    </citation>
    <scope>NUCLEOTIDE SEQUENCE [LARGE SCALE GENOMIC DNA]</scope>
    <source>
        <strain evidence="11">Pr102</strain>
    </source>
</reference>
<comment type="similarity">
    <text evidence="4">Belongs to the ELP4 family.</text>
</comment>
<comment type="subcellular location">
    <subcellularLocation>
        <location evidence="2">Cytoplasm</location>
    </subcellularLocation>
    <subcellularLocation>
        <location evidence="1">Nucleus</location>
    </subcellularLocation>
</comment>
<feature type="compositionally biased region" description="Low complexity" evidence="9">
    <location>
        <begin position="335"/>
        <end position="361"/>
    </location>
</feature>
<evidence type="ECO:0000313" key="10">
    <source>
        <dbReference type="EnsemblProtists" id="Phyra79351"/>
    </source>
</evidence>
<dbReference type="InParanoid" id="H3GR70"/>
<organism evidence="10 11">
    <name type="scientific">Phytophthora ramorum</name>
    <name type="common">Sudden oak death agent</name>
    <dbReference type="NCBI Taxonomy" id="164328"/>
    <lineage>
        <taxon>Eukaryota</taxon>
        <taxon>Sar</taxon>
        <taxon>Stramenopiles</taxon>
        <taxon>Oomycota</taxon>
        <taxon>Peronosporomycetes</taxon>
        <taxon>Peronosporales</taxon>
        <taxon>Peronosporaceae</taxon>
        <taxon>Phytophthora</taxon>
    </lineage>
</organism>
<reference evidence="10" key="2">
    <citation type="submission" date="2015-06" db="UniProtKB">
        <authorList>
            <consortium name="EnsemblProtists"/>
        </authorList>
    </citation>
    <scope>IDENTIFICATION</scope>
    <source>
        <strain evidence="10">Pr102</strain>
    </source>
</reference>
<keyword evidence="8" id="KW-0539">Nucleus</keyword>
<dbReference type="PANTHER" id="PTHR12896">
    <property type="entry name" value="PAX6 NEIGHBOR PROTEIN PAXNEB"/>
    <property type="match status" value="1"/>
</dbReference>
<dbReference type="OMA" id="NTTMWDD"/>
<keyword evidence="11" id="KW-1185">Reference proteome</keyword>
<dbReference type="UniPathway" id="UPA00988"/>
<sequence>MTSFRRKAPAASLQRSGTKPFVNGQTLVSSGLSELDTALGGGLLLGSLNLVETPPSDALGLGASASDALAVDLLRYFVAEGVADGYQKVAVAAPDSRDFVREQLPLELSRAQRQVKQQLTDEETPLTIAWQYAKYEPKQQRLRFCHSFDLSKSMHREMLEANEPVPVDLSTCSSESVGDVYEALYASIEQLAEQDRDGQVLRVAFMELGSPLLGAPDAAHMTALFGFLRRLRRLLSKSKSAVGLVLLGSQVLSAFPAAFINELRHVSDTVLTLSSFAGTRDLLPEELREFHGSLALSKLPRMHALACHAPSNTRFGLKRERRKLKIEKFHLPPEGSRSSNSSNCGSNTSTSGSSGTDPLAF</sequence>
<dbReference type="PANTHER" id="PTHR12896:SF1">
    <property type="entry name" value="ELONGATOR COMPLEX PROTEIN 4"/>
    <property type="match status" value="1"/>
</dbReference>
<dbReference type="GO" id="GO:0005634">
    <property type="term" value="C:nucleus"/>
    <property type="evidence" value="ECO:0007669"/>
    <property type="project" value="UniProtKB-SubCell"/>
</dbReference>
<dbReference type="Proteomes" id="UP000005238">
    <property type="component" value="Unassembled WGS sequence"/>
</dbReference>
<dbReference type="eggNOG" id="KOG3949">
    <property type="taxonomic scope" value="Eukaryota"/>
</dbReference>
<dbReference type="Pfam" id="PF05625">
    <property type="entry name" value="PAXNEB"/>
    <property type="match status" value="1"/>
</dbReference>
<dbReference type="GO" id="GO:0005737">
    <property type="term" value="C:cytoplasm"/>
    <property type="evidence" value="ECO:0000318"/>
    <property type="project" value="GO_Central"/>
</dbReference>
<evidence type="ECO:0000256" key="6">
    <source>
        <dbReference type="ARBA" id="ARBA00022490"/>
    </source>
</evidence>
<evidence type="ECO:0000256" key="7">
    <source>
        <dbReference type="ARBA" id="ARBA00022694"/>
    </source>
</evidence>
<evidence type="ECO:0000256" key="3">
    <source>
        <dbReference type="ARBA" id="ARBA00005043"/>
    </source>
</evidence>
<evidence type="ECO:0000256" key="8">
    <source>
        <dbReference type="ARBA" id="ARBA00023242"/>
    </source>
</evidence>
<dbReference type="EMBL" id="DS566036">
    <property type="status" value="NOT_ANNOTATED_CDS"/>
    <property type="molecule type" value="Genomic_DNA"/>
</dbReference>
<dbReference type="OrthoDB" id="289162at2759"/>
<dbReference type="InterPro" id="IPR008728">
    <property type="entry name" value="Elongator_complex_protein_4"/>
</dbReference>
<evidence type="ECO:0000256" key="1">
    <source>
        <dbReference type="ARBA" id="ARBA00004123"/>
    </source>
</evidence>
<dbReference type="Gene3D" id="3.40.50.300">
    <property type="entry name" value="P-loop containing nucleotide triphosphate hydrolases"/>
    <property type="match status" value="1"/>
</dbReference>
<dbReference type="VEuPathDB" id="FungiDB:KRP23_4071"/>
<evidence type="ECO:0000313" key="11">
    <source>
        <dbReference type="Proteomes" id="UP000005238"/>
    </source>
</evidence>